<dbReference type="NCBIfam" id="TIGR02532">
    <property type="entry name" value="IV_pilin_GFxxxE"/>
    <property type="match status" value="1"/>
</dbReference>
<evidence type="ECO:0000259" key="2">
    <source>
        <dbReference type="Pfam" id="PF07596"/>
    </source>
</evidence>
<sequence>MRLQVAIFISEKQPDSKSPIRVTRQASKKNRDLSLSSIRVHKDFKMFRTFRLTCNTDNSKRSGFTLIELLVVIAIIAILIALLLPAVQQAREAARRSQCKNNLKQIGLALHNYHDSYRMFAPGIVNQRNDTDLNGDDNFGCWSWTAYILPFVEQASLNRALTPGDALVDDRFTAGIPESQLELMQTPLPNFRCPSDTGPDVSDDRYGLLSANNEAQHSGTNGVAVTNYLGNAGSHHVKVHGNGDRVNLDDVGTGGMFIYTKGIRIRDVTDGTSSTIFVGERLWVTRSPTGAEILCKAGNLFAMNNGHDGGATGGFHFRRAAMRVAGNGTVAINSNGNVNCEIGFSSNHVGGAQFLMVDGSVHFVSENIDQGPDNVGATTNLFDDTTYERLLNRADGGVVDQF</sequence>
<dbReference type="Pfam" id="PF07596">
    <property type="entry name" value="SBP_bac_10"/>
    <property type="match status" value="1"/>
</dbReference>
<dbReference type="PANTHER" id="PTHR30093">
    <property type="entry name" value="GENERAL SECRETION PATHWAY PROTEIN G"/>
    <property type="match status" value="1"/>
</dbReference>
<accession>A0A517T648</accession>
<evidence type="ECO:0000256" key="1">
    <source>
        <dbReference type="SAM" id="Phobius"/>
    </source>
</evidence>
<feature type="domain" description="DUF1559" evidence="2">
    <location>
        <begin position="88"/>
        <end position="370"/>
    </location>
</feature>
<keyword evidence="1" id="KW-0812">Transmembrane</keyword>
<gene>
    <name evidence="3" type="primary">xcpT_13</name>
    <name evidence="3" type="ORF">V22_10560</name>
</gene>
<dbReference type="InterPro" id="IPR012902">
    <property type="entry name" value="N_methyl_site"/>
</dbReference>
<dbReference type="InterPro" id="IPR011453">
    <property type="entry name" value="DUF1559"/>
</dbReference>
<dbReference type="Gene3D" id="3.30.700.10">
    <property type="entry name" value="Glycoprotein, Type 4 Pilin"/>
    <property type="match status" value="1"/>
</dbReference>
<keyword evidence="1" id="KW-0472">Membrane</keyword>
<dbReference type="InterPro" id="IPR027558">
    <property type="entry name" value="Pre_pil_HX9DG_C"/>
</dbReference>
<dbReference type="KEGG" id="chya:V22_10560"/>
<protein>
    <submittedName>
        <fullName evidence="3">Type II secretion system protein G</fullName>
    </submittedName>
</protein>
<dbReference type="NCBIfam" id="TIGR04294">
    <property type="entry name" value="pre_pil_HX9DG"/>
    <property type="match status" value="1"/>
</dbReference>
<dbReference type="EMBL" id="CP036316">
    <property type="protein sequence ID" value="QDT63831.1"/>
    <property type="molecule type" value="Genomic_DNA"/>
</dbReference>
<dbReference type="SUPFAM" id="SSF54523">
    <property type="entry name" value="Pili subunits"/>
    <property type="match status" value="1"/>
</dbReference>
<evidence type="ECO:0000313" key="4">
    <source>
        <dbReference type="Proteomes" id="UP000319976"/>
    </source>
</evidence>
<reference evidence="3 4" key="1">
    <citation type="submission" date="2019-02" db="EMBL/GenBank/DDBJ databases">
        <title>Deep-cultivation of Planctomycetes and their phenomic and genomic characterization uncovers novel biology.</title>
        <authorList>
            <person name="Wiegand S."/>
            <person name="Jogler M."/>
            <person name="Boedeker C."/>
            <person name="Pinto D."/>
            <person name="Vollmers J."/>
            <person name="Rivas-Marin E."/>
            <person name="Kohn T."/>
            <person name="Peeters S.H."/>
            <person name="Heuer A."/>
            <person name="Rast P."/>
            <person name="Oberbeckmann S."/>
            <person name="Bunk B."/>
            <person name="Jeske O."/>
            <person name="Meyerdierks A."/>
            <person name="Storesund J.E."/>
            <person name="Kallscheuer N."/>
            <person name="Luecker S."/>
            <person name="Lage O.M."/>
            <person name="Pohl T."/>
            <person name="Merkel B.J."/>
            <person name="Hornburger P."/>
            <person name="Mueller R.-W."/>
            <person name="Bruemmer F."/>
            <person name="Labrenz M."/>
            <person name="Spormann A.M."/>
            <person name="Op den Camp H."/>
            <person name="Overmann J."/>
            <person name="Amann R."/>
            <person name="Jetten M.S.M."/>
            <person name="Mascher T."/>
            <person name="Medema M.H."/>
            <person name="Devos D.P."/>
            <person name="Kaster A.-K."/>
            <person name="Ovreas L."/>
            <person name="Rohde M."/>
            <person name="Galperin M.Y."/>
            <person name="Jogler C."/>
        </authorList>
    </citation>
    <scope>NUCLEOTIDE SEQUENCE [LARGE SCALE GENOMIC DNA]</scope>
    <source>
        <strain evidence="3 4">V22</strain>
    </source>
</reference>
<feature type="transmembrane region" description="Helical" evidence="1">
    <location>
        <begin position="66"/>
        <end position="87"/>
    </location>
</feature>
<dbReference type="Pfam" id="PF07963">
    <property type="entry name" value="N_methyl"/>
    <property type="match status" value="1"/>
</dbReference>
<dbReference type="PROSITE" id="PS00409">
    <property type="entry name" value="PROKAR_NTER_METHYL"/>
    <property type="match status" value="1"/>
</dbReference>
<dbReference type="AlphaFoldDB" id="A0A517T648"/>
<evidence type="ECO:0000313" key="3">
    <source>
        <dbReference type="EMBL" id="QDT63831.1"/>
    </source>
</evidence>
<organism evidence="3 4">
    <name type="scientific">Calycomorphotria hydatis</name>
    <dbReference type="NCBI Taxonomy" id="2528027"/>
    <lineage>
        <taxon>Bacteria</taxon>
        <taxon>Pseudomonadati</taxon>
        <taxon>Planctomycetota</taxon>
        <taxon>Planctomycetia</taxon>
        <taxon>Planctomycetales</taxon>
        <taxon>Planctomycetaceae</taxon>
        <taxon>Calycomorphotria</taxon>
    </lineage>
</organism>
<keyword evidence="1" id="KW-1133">Transmembrane helix</keyword>
<dbReference type="PANTHER" id="PTHR30093:SF2">
    <property type="entry name" value="TYPE II SECRETION SYSTEM PROTEIN H"/>
    <property type="match status" value="1"/>
</dbReference>
<dbReference type="Proteomes" id="UP000319976">
    <property type="component" value="Chromosome"/>
</dbReference>
<keyword evidence="4" id="KW-1185">Reference proteome</keyword>
<proteinExistence type="predicted"/>
<name>A0A517T648_9PLAN</name>
<dbReference type="InterPro" id="IPR045584">
    <property type="entry name" value="Pilin-like"/>
</dbReference>